<comment type="caution">
    <text evidence="2">The sequence shown here is derived from an EMBL/GenBank/DDBJ whole genome shotgun (WGS) entry which is preliminary data.</text>
</comment>
<dbReference type="EMBL" id="VUJU01015389">
    <property type="protein sequence ID" value="KAF0694217.1"/>
    <property type="molecule type" value="Genomic_DNA"/>
</dbReference>
<feature type="non-terminal residue" evidence="2">
    <location>
        <position position="315"/>
    </location>
</feature>
<protein>
    <submittedName>
        <fullName evidence="2">PiggyBac transposable element-derived protein 2-like isoform X2</fullName>
    </submittedName>
</protein>
<dbReference type="PANTHER" id="PTHR47272:SF1">
    <property type="entry name" value="PIGGYBAC TRANSPOSABLE ELEMENT-DERIVED PROTEIN 3-LIKE"/>
    <property type="match status" value="1"/>
</dbReference>
<feature type="domain" description="PiggyBac transposable element-derived protein" evidence="1">
    <location>
        <begin position="73"/>
        <end position="308"/>
    </location>
</feature>
<organism evidence="2 3">
    <name type="scientific">Aphis craccivora</name>
    <name type="common">Cowpea aphid</name>
    <dbReference type="NCBI Taxonomy" id="307492"/>
    <lineage>
        <taxon>Eukaryota</taxon>
        <taxon>Metazoa</taxon>
        <taxon>Ecdysozoa</taxon>
        <taxon>Arthropoda</taxon>
        <taxon>Hexapoda</taxon>
        <taxon>Insecta</taxon>
        <taxon>Pterygota</taxon>
        <taxon>Neoptera</taxon>
        <taxon>Paraneoptera</taxon>
        <taxon>Hemiptera</taxon>
        <taxon>Sternorrhyncha</taxon>
        <taxon>Aphidomorpha</taxon>
        <taxon>Aphidoidea</taxon>
        <taxon>Aphididae</taxon>
        <taxon>Aphidini</taxon>
        <taxon>Aphis</taxon>
        <taxon>Aphis</taxon>
    </lineage>
</organism>
<dbReference type="InterPro" id="IPR029526">
    <property type="entry name" value="PGBD"/>
</dbReference>
<evidence type="ECO:0000313" key="3">
    <source>
        <dbReference type="Proteomes" id="UP000478052"/>
    </source>
</evidence>
<keyword evidence="3" id="KW-1185">Reference proteome</keyword>
<evidence type="ECO:0000259" key="1">
    <source>
        <dbReference type="Pfam" id="PF13843"/>
    </source>
</evidence>
<name>A0A6G0VLK2_APHCR</name>
<sequence length="315" mass="36463">MPFKLKDEEIADILSGDTSDIEEFYEDDINLDNLDEFANGNKTIITEPNWIFEQWREPETDWQGKLPDPPDNGKCIAVSVSEMEQFLGINMYMGIVTMPHYRMFWQNNSRYPLIADNMSRNRFDNLRYYFHINDNAKMLPRTHADHDKLFKVRPFITAVKNNMRKINFEEFSSVDEIIIPFKGRTFMKQYNKNKPHKWGIKMFAIASASGLVHDFEIYTGKGTLQQAEQGLGISGDVVLRLVDGIPKNQNYKVAMDNWFNSYHLQCRLKFSGVLGIGTVRSNRLAKCKMNSDTIMKKQGRGVFDSKVDTVNNIVV</sequence>
<dbReference type="Pfam" id="PF13843">
    <property type="entry name" value="DDE_Tnp_1_7"/>
    <property type="match status" value="1"/>
</dbReference>
<evidence type="ECO:0000313" key="2">
    <source>
        <dbReference type="EMBL" id="KAF0694217.1"/>
    </source>
</evidence>
<dbReference type="Proteomes" id="UP000478052">
    <property type="component" value="Unassembled WGS sequence"/>
</dbReference>
<gene>
    <name evidence="2" type="ORF">FWK35_00035938</name>
</gene>
<dbReference type="OrthoDB" id="6626429at2759"/>
<reference evidence="2 3" key="1">
    <citation type="submission" date="2019-08" db="EMBL/GenBank/DDBJ databases">
        <title>Whole genome of Aphis craccivora.</title>
        <authorList>
            <person name="Voronova N.V."/>
            <person name="Shulinski R.S."/>
            <person name="Bandarenka Y.V."/>
            <person name="Zhorov D.G."/>
            <person name="Warner D."/>
        </authorList>
    </citation>
    <scope>NUCLEOTIDE SEQUENCE [LARGE SCALE GENOMIC DNA]</scope>
    <source>
        <strain evidence="2">180601</strain>
        <tissue evidence="2">Whole Body</tissue>
    </source>
</reference>
<dbReference type="AlphaFoldDB" id="A0A6G0VLK2"/>
<accession>A0A6G0VLK2</accession>
<proteinExistence type="predicted"/>
<dbReference type="PANTHER" id="PTHR47272">
    <property type="entry name" value="DDE_TNP_1_7 DOMAIN-CONTAINING PROTEIN"/>
    <property type="match status" value="1"/>
</dbReference>